<feature type="transmembrane region" description="Helical" evidence="1">
    <location>
        <begin position="80"/>
        <end position="98"/>
    </location>
</feature>
<keyword evidence="1" id="KW-1133">Transmembrane helix</keyword>
<dbReference type="Proteomes" id="UP000198362">
    <property type="component" value="Unassembled WGS sequence"/>
</dbReference>
<evidence type="ECO:0008006" key="4">
    <source>
        <dbReference type="Google" id="ProtNLM"/>
    </source>
</evidence>
<dbReference type="InterPro" id="IPR009339">
    <property type="entry name" value="DUF998"/>
</dbReference>
<dbReference type="EMBL" id="FZPH01000006">
    <property type="protein sequence ID" value="SNT45546.1"/>
    <property type="molecule type" value="Genomic_DNA"/>
</dbReference>
<feature type="transmembrane region" description="Helical" evidence="1">
    <location>
        <begin position="49"/>
        <end position="68"/>
    </location>
</feature>
<sequence length="274" mass="27699">MNKARAYGSVSIVGLLTAVVATVVGHIGLGPGYDPLKLTISDYALSNRGVTIEIAMVALAIGAPALLAGLRAVGVAIRGLPTFLLSIWSVGLLIAAIIPTDPPSVTTMSNAALIHRYASVAAFVALPIAAAVLAARFTGMGKRLTSTVRSLCVTCAVGVGLLWYVAFPGGRVMMGLVERSLVLAEIAILAVLSIGVFRASRVAKPATAAPLATGPVDAYAATRPDPATWPTMISSTTLARAATPQAFPATAQAVGVASAADAVSPLAGAGPRHR</sequence>
<protein>
    <recommendedName>
        <fullName evidence="4">DUF998 domain-containing protein</fullName>
    </recommendedName>
</protein>
<gene>
    <name evidence="2" type="ORF">SAMN05421812_106259</name>
</gene>
<evidence type="ECO:0000313" key="2">
    <source>
        <dbReference type="EMBL" id="SNT45546.1"/>
    </source>
</evidence>
<keyword evidence="3" id="KW-1185">Reference proteome</keyword>
<evidence type="ECO:0000256" key="1">
    <source>
        <dbReference type="SAM" id="Phobius"/>
    </source>
</evidence>
<dbReference type="OrthoDB" id="4281143at2"/>
<dbReference type="RefSeq" id="WP_089250036.1">
    <property type="nucleotide sequence ID" value="NZ_FZPH01000006.1"/>
</dbReference>
<feature type="transmembrane region" description="Helical" evidence="1">
    <location>
        <begin position="147"/>
        <end position="167"/>
    </location>
</feature>
<dbReference type="Pfam" id="PF06197">
    <property type="entry name" value="DUF998"/>
    <property type="match status" value="1"/>
</dbReference>
<keyword evidence="1" id="KW-0812">Transmembrane</keyword>
<feature type="transmembrane region" description="Helical" evidence="1">
    <location>
        <begin position="118"/>
        <end position="135"/>
    </location>
</feature>
<name>A0A239MS23_9ACTN</name>
<organism evidence="2 3">
    <name type="scientific">Asanoa hainanensis</name>
    <dbReference type="NCBI Taxonomy" id="560556"/>
    <lineage>
        <taxon>Bacteria</taxon>
        <taxon>Bacillati</taxon>
        <taxon>Actinomycetota</taxon>
        <taxon>Actinomycetes</taxon>
        <taxon>Micromonosporales</taxon>
        <taxon>Micromonosporaceae</taxon>
        <taxon>Asanoa</taxon>
    </lineage>
</organism>
<evidence type="ECO:0000313" key="3">
    <source>
        <dbReference type="Proteomes" id="UP000198362"/>
    </source>
</evidence>
<keyword evidence="1" id="KW-0472">Membrane</keyword>
<accession>A0A239MS23</accession>
<feature type="transmembrane region" description="Helical" evidence="1">
    <location>
        <begin position="179"/>
        <end position="197"/>
    </location>
</feature>
<reference evidence="2 3" key="1">
    <citation type="submission" date="2017-06" db="EMBL/GenBank/DDBJ databases">
        <authorList>
            <person name="Kim H.J."/>
            <person name="Triplett B.A."/>
        </authorList>
    </citation>
    <scope>NUCLEOTIDE SEQUENCE [LARGE SCALE GENOMIC DNA]</scope>
    <source>
        <strain evidence="2 3">CGMCC 4.5593</strain>
    </source>
</reference>
<dbReference type="AlphaFoldDB" id="A0A239MS23"/>
<feature type="transmembrane region" description="Helical" evidence="1">
    <location>
        <begin position="7"/>
        <end position="29"/>
    </location>
</feature>
<proteinExistence type="predicted"/>